<dbReference type="InterPro" id="IPR036257">
    <property type="entry name" value="Cyt_c_oxidase_su2_TM_sf"/>
</dbReference>
<dbReference type="Pfam" id="PF00116">
    <property type="entry name" value="COX2"/>
    <property type="match status" value="1"/>
</dbReference>
<dbReference type="SUPFAM" id="SSF81464">
    <property type="entry name" value="Cytochrome c oxidase subunit II-like, transmembrane region"/>
    <property type="match status" value="1"/>
</dbReference>
<dbReference type="InterPro" id="IPR014222">
    <property type="entry name" value="Cyt_c_oxidase_su2"/>
</dbReference>
<dbReference type="Gene3D" id="2.60.40.420">
    <property type="entry name" value="Cupredoxins - blue copper proteins"/>
    <property type="match status" value="1"/>
</dbReference>
<keyword evidence="24" id="KW-1185">Reference proteome</keyword>
<keyword evidence="3 17" id="KW-0813">Transport</keyword>
<dbReference type="InterPro" id="IPR045187">
    <property type="entry name" value="CcO_II"/>
</dbReference>
<dbReference type="Pfam" id="PF02790">
    <property type="entry name" value="COX2_TM"/>
    <property type="match status" value="1"/>
</dbReference>
<evidence type="ECO:0000256" key="5">
    <source>
        <dbReference type="ARBA" id="ARBA00022660"/>
    </source>
</evidence>
<dbReference type="Gene3D" id="1.10.760.10">
    <property type="entry name" value="Cytochrome c-like domain"/>
    <property type="match status" value="1"/>
</dbReference>
<evidence type="ECO:0000256" key="6">
    <source>
        <dbReference type="ARBA" id="ARBA00022692"/>
    </source>
</evidence>
<organism evidence="23 24">
    <name type="scientific">Cocleimonas flava</name>
    <dbReference type="NCBI Taxonomy" id="634765"/>
    <lineage>
        <taxon>Bacteria</taxon>
        <taxon>Pseudomonadati</taxon>
        <taxon>Pseudomonadota</taxon>
        <taxon>Gammaproteobacteria</taxon>
        <taxon>Thiotrichales</taxon>
        <taxon>Thiotrichaceae</taxon>
        <taxon>Cocleimonas</taxon>
    </lineage>
</organism>
<evidence type="ECO:0000256" key="1">
    <source>
        <dbReference type="ARBA" id="ARBA00004141"/>
    </source>
</evidence>
<protein>
    <recommendedName>
        <fullName evidence="18">Cytochrome c oxidase subunit 2</fullName>
        <ecNumber evidence="18">7.1.1.9</ecNumber>
    </recommendedName>
</protein>
<comment type="cofactor">
    <cofactor evidence="18">
        <name>Cu cation</name>
        <dbReference type="ChEBI" id="CHEBI:23378"/>
    </cofactor>
    <text evidence="18">Binds a copper A center.</text>
</comment>
<accession>A0A4R1EXB2</accession>
<evidence type="ECO:0000256" key="16">
    <source>
        <dbReference type="PROSITE-ProRule" id="PRU00433"/>
    </source>
</evidence>
<dbReference type="GO" id="GO:0020037">
    <property type="term" value="F:heme binding"/>
    <property type="evidence" value="ECO:0007669"/>
    <property type="project" value="InterPro"/>
</dbReference>
<gene>
    <name evidence="23" type="ORF">EV695_2446</name>
</gene>
<evidence type="ECO:0000313" key="23">
    <source>
        <dbReference type="EMBL" id="TCJ84489.1"/>
    </source>
</evidence>
<dbReference type="AlphaFoldDB" id="A0A4R1EXB2"/>
<keyword evidence="5 17" id="KW-0679">Respiratory chain</keyword>
<feature type="domain" description="Cytochrome oxidase subunit II transmembrane region profile" evidence="21">
    <location>
        <begin position="45"/>
        <end position="140"/>
    </location>
</feature>
<dbReference type="InterPro" id="IPR001505">
    <property type="entry name" value="Copper_CuA"/>
</dbReference>
<dbReference type="PROSITE" id="PS50857">
    <property type="entry name" value="COX2_CUA"/>
    <property type="match status" value="1"/>
</dbReference>
<dbReference type="GO" id="GO:0016491">
    <property type="term" value="F:oxidoreductase activity"/>
    <property type="evidence" value="ECO:0007669"/>
    <property type="project" value="InterPro"/>
</dbReference>
<dbReference type="RefSeq" id="WP_131906244.1">
    <property type="nucleotide sequence ID" value="NZ_BAAAFU010000006.1"/>
</dbReference>
<keyword evidence="12 18" id="KW-0186">Copper</keyword>
<evidence type="ECO:0000256" key="7">
    <source>
        <dbReference type="ARBA" id="ARBA00022723"/>
    </source>
</evidence>
<keyword evidence="13 19" id="KW-0472">Membrane</keyword>
<comment type="caution">
    <text evidence="23">The sequence shown here is derived from an EMBL/GenBank/DDBJ whole genome shotgun (WGS) entry which is preliminary data.</text>
</comment>
<dbReference type="GO" id="GO:0004129">
    <property type="term" value="F:cytochrome-c oxidase activity"/>
    <property type="evidence" value="ECO:0007669"/>
    <property type="project" value="UniProtKB-EC"/>
</dbReference>
<evidence type="ECO:0000259" key="21">
    <source>
        <dbReference type="PROSITE" id="PS50999"/>
    </source>
</evidence>
<keyword evidence="4 16" id="KW-0349">Heme</keyword>
<dbReference type="GO" id="GO:0042773">
    <property type="term" value="P:ATP synthesis coupled electron transport"/>
    <property type="evidence" value="ECO:0007669"/>
    <property type="project" value="TreeGrafter"/>
</dbReference>
<dbReference type="SUPFAM" id="SSF49503">
    <property type="entry name" value="Cupredoxins"/>
    <property type="match status" value="1"/>
</dbReference>
<comment type="function">
    <text evidence="14 18">Subunits I and II form the functional core of the enzyme complex. Electrons originating in cytochrome c are transferred via heme a and Cu(A) to the binuclear center formed by heme a3 and Cu(B).</text>
</comment>
<dbReference type="PANTHER" id="PTHR22888">
    <property type="entry name" value="CYTOCHROME C OXIDASE, SUBUNIT II"/>
    <property type="match status" value="1"/>
</dbReference>
<dbReference type="EMBL" id="SMFQ01000004">
    <property type="protein sequence ID" value="TCJ84489.1"/>
    <property type="molecule type" value="Genomic_DNA"/>
</dbReference>
<dbReference type="PROSITE" id="PS00078">
    <property type="entry name" value="COX2"/>
    <property type="match status" value="1"/>
</dbReference>
<evidence type="ECO:0000256" key="15">
    <source>
        <dbReference type="ARBA" id="ARBA00047816"/>
    </source>
</evidence>
<keyword evidence="11 16" id="KW-0408">Iron</keyword>
<evidence type="ECO:0000256" key="10">
    <source>
        <dbReference type="ARBA" id="ARBA00022989"/>
    </source>
</evidence>
<keyword evidence="9 17" id="KW-0249">Electron transport</keyword>
<dbReference type="OrthoDB" id="9781261at2"/>
<dbReference type="InterPro" id="IPR008972">
    <property type="entry name" value="Cupredoxin"/>
</dbReference>
<keyword evidence="6 17" id="KW-0812">Transmembrane</keyword>
<dbReference type="Gene3D" id="1.10.287.90">
    <property type="match status" value="1"/>
</dbReference>
<feature type="domain" description="Cytochrome oxidase subunit II copper A binding" evidence="20">
    <location>
        <begin position="141"/>
        <end position="281"/>
    </location>
</feature>
<name>A0A4R1EXB2_9GAMM</name>
<feature type="transmembrane region" description="Helical" evidence="19">
    <location>
        <begin position="71"/>
        <end position="91"/>
    </location>
</feature>
<dbReference type="GO" id="GO:0005507">
    <property type="term" value="F:copper ion binding"/>
    <property type="evidence" value="ECO:0007669"/>
    <property type="project" value="InterPro"/>
</dbReference>
<evidence type="ECO:0000256" key="2">
    <source>
        <dbReference type="ARBA" id="ARBA00007866"/>
    </source>
</evidence>
<proteinExistence type="inferred from homology"/>
<evidence type="ECO:0000256" key="4">
    <source>
        <dbReference type="ARBA" id="ARBA00022617"/>
    </source>
</evidence>
<evidence type="ECO:0000256" key="19">
    <source>
        <dbReference type="SAM" id="Phobius"/>
    </source>
</evidence>
<keyword evidence="10 19" id="KW-1133">Transmembrane helix</keyword>
<evidence type="ECO:0000256" key="3">
    <source>
        <dbReference type="ARBA" id="ARBA00022448"/>
    </source>
</evidence>
<evidence type="ECO:0000256" key="17">
    <source>
        <dbReference type="RuleBase" id="RU000456"/>
    </source>
</evidence>
<evidence type="ECO:0000256" key="8">
    <source>
        <dbReference type="ARBA" id="ARBA00022967"/>
    </source>
</evidence>
<evidence type="ECO:0000256" key="13">
    <source>
        <dbReference type="ARBA" id="ARBA00023136"/>
    </source>
</evidence>
<comment type="subcellular location">
    <subcellularLocation>
        <location evidence="17">Cell membrane</location>
        <topology evidence="17">Multi-pass membrane protein</topology>
    </subcellularLocation>
    <subcellularLocation>
        <location evidence="1">Membrane</location>
        <topology evidence="1">Multi-pass membrane protein</topology>
    </subcellularLocation>
</comment>
<dbReference type="GO" id="GO:0005886">
    <property type="term" value="C:plasma membrane"/>
    <property type="evidence" value="ECO:0007669"/>
    <property type="project" value="UniProtKB-SubCell"/>
</dbReference>
<dbReference type="InterPro" id="IPR009056">
    <property type="entry name" value="Cyt_c-like_dom"/>
</dbReference>
<evidence type="ECO:0000256" key="9">
    <source>
        <dbReference type="ARBA" id="ARBA00022982"/>
    </source>
</evidence>
<evidence type="ECO:0000259" key="22">
    <source>
        <dbReference type="PROSITE" id="PS51007"/>
    </source>
</evidence>
<dbReference type="Pfam" id="PF13442">
    <property type="entry name" value="Cytochrome_CBB3"/>
    <property type="match status" value="1"/>
</dbReference>
<dbReference type="NCBIfam" id="TIGR02866">
    <property type="entry name" value="CoxB"/>
    <property type="match status" value="1"/>
</dbReference>
<feature type="transmembrane region" description="Helical" evidence="19">
    <location>
        <begin position="112"/>
        <end position="134"/>
    </location>
</feature>
<comment type="similarity">
    <text evidence="2 17">Belongs to the cytochrome c oxidase subunit 2 family.</text>
</comment>
<feature type="transmembrane region" description="Helical" evidence="19">
    <location>
        <begin position="33"/>
        <end position="51"/>
    </location>
</feature>
<dbReference type="InterPro" id="IPR002429">
    <property type="entry name" value="CcO_II-like_C"/>
</dbReference>
<evidence type="ECO:0000259" key="20">
    <source>
        <dbReference type="PROSITE" id="PS50857"/>
    </source>
</evidence>
<keyword evidence="8" id="KW-1278">Translocase</keyword>
<sequence>MPSKSSVSDFSYLNQLSTIVTSYIRKIKNLSNFYLLPLFFAPQLAFAEFGMNLPEGVTSVSRNIYGLHMTIFWVCVGIAILVFGVMIYSMIFHRKSKGAVAANFHESTSVELAWTLIPLAILIAVAVPATRVLIDLENTDAADMTVKITGYQWKWQYEYIDQGVSFFSNLTEEQKKATSDKASREGMENYLLEVDNHLVLPVGKRIRFLMTSNDVIHSWWVRDLGVKQDANPGFINDAWAKIDVPGIYRGQCAELCGKDHGFMPIVVEAKSEADYQTWLGEQKEKQKALAAASGKVWSKEDLMTQGQKVYSSTCASCHGVTGGGIPGVFPAMTGSPITTGDINAHIDIVLNGKAGTAMQAFGKQLSDSDLAAVITYERNALGNSVGDLVQPSTIKAAR</sequence>
<dbReference type="EC" id="7.1.1.9" evidence="18"/>
<dbReference type="PROSITE" id="PS51007">
    <property type="entry name" value="CYTC"/>
    <property type="match status" value="1"/>
</dbReference>
<dbReference type="InterPro" id="IPR036909">
    <property type="entry name" value="Cyt_c-like_dom_sf"/>
</dbReference>
<dbReference type="PROSITE" id="PS50999">
    <property type="entry name" value="COX2_TM"/>
    <property type="match status" value="1"/>
</dbReference>
<keyword evidence="7 16" id="KW-0479">Metal-binding</keyword>
<dbReference type="Proteomes" id="UP000294887">
    <property type="component" value="Unassembled WGS sequence"/>
</dbReference>
<dbReference type="PANTHER" id="PTHR22888:SF9">
    <property type="entry name" value="CYTOCHROME C OXIDASE SUBUNIT 2"/>
    <property type="match status" value="1"/>
</dbReference>
<dbReference type="InterPro" id="IPR011759">
    <property type="entry name" value="Cyt_c_oxidase_su2_TM_dom"/>
</dbReference>
<evidence type="ECO:0000256" key="11">
    <source>
        <dbReference type="ARBA" id="ARBA00023004"/>
    </source>
</evidence>
<reference evidence="23 24" key="1">
    <citation type="submission" date="2019-03" db="EMBL/GenBank/DDBJ databases">
        <title>Genomic Encyclopedia of Type Strains, Phase IV (KMG-IV): sequencing the most valuable type-strain genomes for metagenomic binning, comparative biology and taxonomic classification.</title>
        <authorList>
            <person name="Goeker M."/>
        </authorList>
    </citation>
    <scope>NUCLEOTIDE SEQUENCE [LARGE SCALE GENOMIC DNA]</scope>
    <source>
        <strain evidence="23 24">DSM 24830</strain>
    </source>
</reference>
<evidence type="ECO:0000256" key="14">
    <source>
        <dbReference type="ARBA" id="ARBA00024688"/>
    </source>
</evidence>
<evidence type="ECO:0000256" key="12">
    <source>
        <dbReference type="ARBA" id="ARBA00023008"/>
    </source>
</evidence>
<dbReference type="SUPFAM" id="SSF46626">
    <property type="entry name" value="Cytochrome c"/>
    <property type="match status" value="1"/>
</dbReference>
<evidence type="ECO:0000256" key="18">
    <source>
        <dbReference type="RuleBase" id="RU004024"/>
    </source>
</evidence>
<dbReference type="PRINTS" id="PR01166">
    <property type="entry name" value="CYCOXIDASEII"/>
</dbReference>
<feature type="domain" description="Cytochrome c" evidence="22">
    <location>
        <begin position="301"/>
        <end position="381"/>
    </location>
</feature>
<comment type="catalytic activity">
    <reaction evidence="15 18">
        <text>4 Fe(II)-[cytochrome c] + O2 + 8 H(+)(in) = 4 Fe(III)-[cytochrome c] + 2 H2O + 4 H(+)(out)</text>
        <dbReference type="Rhea" id="RHEA:11436"/>
        <dbReference type="Rhea" id="RHEA-COMP:10350"/>
        <dbReference type="Rhea" id="RHEA-COMP:14399"/>
        <dbReference type="ChEBI" id="CHEBI:15377"/>
        <dbReference type="ChEBI" id="CHEBI:15378"/>
        <dbReference type="ChEBI" id="CHEBI:15379"/>
        <dbReference type="ChEBI" id="CHEBI:29033"/>
        <dbReference type="ChEBI" id="CHEBI:29034"/>
        <dbReference type="EC" id="7.1.1.9"/>
    </reaction>
</comment>
<evidence type="ECO:0000313" key="24">
    <source>
        <dbReference type="Proteomes" id="UP000294887"/>
    </source>
</evidence>